<keyword evidence="3" id="KW-1185">Reference proteome</keyword>
<dbReference type="RefSeq" id="WP_104712103.1">
    <property type="nucleotide sequence ID" value="NZ_PTRA01000001.1"/>
</dbReference>
<dbReference type="EMBL" id="PTRA01000001">
    <property type="protein sequence ID" value="PQA60146.1"/>
    <property type="molecule type" value="Genomic_DNA"/>
</dbReference>
<dbReference type="Pfam" id="PF13391">
    <property type="entry name" value="HNH_2"/>
    <property type="match status" value="1"/>
</dbReference>
<gene>
    <name evidence="2" type="ORF">C5O19_11165</name>
</gene>
<feature type="domain" description="HNH nuclease" evidence="1">
    <location>
        <begin position="155"/>
        <end position="206"/>
    </location>
</feature>
<sequence length="266" mass="31313">MNLEELRTSNYVRTSKKSNNYWVSFFSKKMSKYIDTYGEGFNLIIYAGEDSNEGYYIIPFGEVKEFFIEKNLSKDKGNIKRWVATIKNHILKINNCSTDIDIKDYFMSKIYLEPDILEDNYSSDYYIENYRQEINIRIKQNVFREKVLKRFNNACCITNITEKDLLVASHIIPWSHNKSTRLDPLNGLCLSILYDKLFDRGYFTINSDLEITTIKFTAELSPSLHEILLAINGKKISLCGNEIPKEYLKYHRDNIFMDRVKILSKC</sequence>
<evidence type="ECO:0000259" key="1">
    <source>
        <dbReference type="Pfam" id="PF13391"/>
    </source>
</evidence>
<name>A0A2S7IR40_9BACT</name>
<reference evidence="3" key="1">
    <citation type="submission" date="2018-02" db="EMBL/GenBank/DDBJ databases">
        <title>Genome sequencing of Solimonas sp. HR-BB.</title>
        <authorList>
            <person name="Lee Y."/>
            <person name="Jeon C.O."/>
        </authorList>
    </citation>
    <scope>NUCLEOTIDE SEQUENCE [LARGE SCALE GENOMIC DNA]</scope>
    <source>
        <strain evidence="3">HR-U</strain>
    </source>
</reference>
<dbReference type="OrthoDB" id="67788at2"/>
<proteinExistence type="predicted"/>
<dbReference type="InterPro" id="IPR003615">
    <property type="entry name" value="HNH_nuc"/>
</dbReference>
<evidence type="ECO:0000313" key="3">
    <source>
        <dbReference type="Proteomes" id="UP000239590"/>
    </source>
</evidence>
<organism evidence="2 3">
    <name type="scientific">Siphonobacter curvatus</name>
    <dbReference type="NCBI Taxonomy" id="2094562"/>
    <lineage>
        <taxon>Bacteria</taxon>
        <taxon>Pseudomonadati</taxon>
        <taxon>Bacteroidota</taxon>
        <taxon>Cytophagia</taxon>
        <taxon>Cytophagales</taxon>
        <taxon>Cytophagaceae</taxon>
        <taxon>Siphonobacter</taxon>
    </lineage>
</organism>
<evidence type="ECO:0000313" key="2">
    <source>
        <dbReference type="EMBL" id="PQA60146.1"/>
    </source>
</evidence>
<accession>A0A2S7IR40</accession>
<dbReference type="Proteomes" id="UP000239590">
    <property type="component" value="Unassembled WGS sequence"/>
</dbReference>
<protein>
    <recommendedName>
        <fullName evidence="1">HNH nuclease domain-containing protein</fullName>
    </recommendedName>
</protein>
<comment type="caution">
    <text evidence="2">The sequence shown here is derived from an EMBL/GenBank/DDBJ whole genome shotgun (WGS) entry which is preliminary data.</text>
</comment>
<dbReference type="AlphaFoldDB" id="A0A2S7IR40"/>